<dbReference type="PANTHER" id="PTHR43415:SF3">
    <property type="entry name" value="GNAT-FAMILY ACETYLTRANSFERASE"/>
    <property type="match status" value="1"/>
</dbReference>
<dbReference type="PANTHER" id="PTHR43415">
    <property type="entry name" value="SPERMIDINE N(1)-ACETYLTRANSFERASE"/>
    <property type="match status" value="1"/>
</dbReference>
<dbReference type="Pfam" id="PF00583">
    <property type="entry name" value="Acetyltransf_1"/>
    <property type="match status" value="1"/>
</dbReference>
<name>A0ABU1J0U0_9BACL</name>
<dbReference type="PROSITE" id="PS51186">
    <property type="entry name" value="GNAT"/>
    <property type="match status" value="1"/>
</dbReference>
<evidence type="ECO:0000313" key="3">
    <source>
        <dbReference type="Proteomes" id="UP001185028"/>
    </source>
</evidence>
<accession>A0ABU1J0U0</accession>
<evidence type="ECO:0000313" key="2">
    <source>
        <dbReference type="EMBL" id="MDR6244582.1"/>
    </source>
</evidence>
<dbReference type="RefSeq" id="WP_188776772.1">
    <property type="nucleotide sequence ID" value="NZ_BMMB01000007.1"/>
</dbReference>
<organism evidence="2 3">
    <name type="scientific">Paenibacillus hunanensis</name>
    <dbReference type="NCBI Taxonomy" id="539262"/>
    <lineage>
        <taxon>Bacteria</taxon>
        <taxon>Bacillati</taxon>
        <taxon>Bacillota</taxon>
        <taxon>Bacilli</taxon>
        <taxon>Bacillales</taxon>
        <taxon>Paenibacillaceae</taxon>
        <taxon>Paenibacillus</taxon>
    </lineage>
</organism>
<keyword evidence="3" id="KW-1185">Reference proteome</keyword>
<sequence length="181" mass="20701">MLIEERSYNIKGLEYTIRCAKPEDAHSLAEVRLQIDGETENLDRRRGEAYLEPEGFEALIKADTEKETNLFLVAEANDRIVGYSRCEGSPLSRMAHKVEFSVGIIKDYWGHGIGRQLLDHSVAWADETGIQKMTLQVIETNIKAIDMYKKVGFEIEGVLKRDRLLADGNYYNTIVMGRFRL</sequence>
<protein>
    <submittedName>
        <fullName evidence="2">Ribosomal protein S18 acetylase RimI-like enzyme</fullName>
    </submittedName>
</protein>
<comment type="caution">
    <text evidence="2">The sequence shown here is derived from an EMBL/GenBank/DDBJ whole genome shotgun (WGS) entry which is preliminary data.</text>
</comment>
<dbReference type="Gene3D" id="3.40.630.30">
    <property type="match status" value="1"/>
</dbReference>
<reference evidence="2 3" key="1">
    <citation type="submission" date="2023-07" db="EMBL/GenBank/DDBJ databases">
        <title>Genomic Encyclopedia of Type Strains, Phase IV (KMG-IV): sequencing the most valuable type-strain genomes for metagenomic binning, comparative biology and taxonomic classification.</title>
        <authorList>
            <person name="Goeker M."/>
        </authorList>
    </citation>
    <scope>NUCLEOTIDE SEQUENCE [LARGE SCALE GENOMIC DNA]</scope>
    <source>
        <strain evidence="2 3">DSM 22170</strain>
    </source>
</reference>
<proteinExistence type="predicted"/>
<gene>
    <name evidence="2" type="ORF">JOC58_002479</name>
</gene>
<dbReference type="SUPFAM" id="SSF55729">
    <property type="entry name" value="Acyl-CoA N-acyltransferases (Nat)"/>
    <property type="match status" value="1"/>
</dbReference>
<feature type="domain" description="N-acetyltransferase" evidence="1">
    <location>
        <begin position="15"/>
        <end position="181"/>
    </location>
</feature>
<dbReference type="InterPro" id="IPR016181">
    <property type="entry name" value="Acyl_CoA_acyltransferase"/>
</dbReference>
<dbReference type="CDD" id="cd04301">
    <property type="entry name" value="NAT_SF"/>
    <property type="match status" value="1"/>
</dbReference>
<dbReference type="InterPro" id="IPR000182">
    <property type="entry name" value="GNAT_dom"/>
</dbReference>
<dbReference type="Proteomes" id="UP001185028">
    <property type="component" value="Unassembled WGS sequence"/>
</dbReference>
<dbReference type="EMBL" id="JAVDQH010000009">
    <property type="protein sequence ID" value="MDR6244582.1"/>
    <property type="molecule type" value="Genomic_DNA"/>
</dbReference>
<evidence type="ECO:0000259" key="1">
    <source>
        <dbReference type="PROSITE" id="PS51186"/>
    </source>
</evidence>